<dbReference type="Proteomes" id="UP001283361">
    <property type="component" value="Unassembled WGS sequence"/>
</dbReference>
<keyword evidence="2" id="KW-1185">Reference proteome</keyword>
<evidence type="ECO:0000313" key="1">
    <source>
        <dbReference type="EMBL" id="KAK3782268.1"/>
    </source>
</evidence>
<dbReference type="EMBL" id="JAWDGP010002523">
    <property type="protein sequence ID" value="KAK3782268.1"/>
    <property type="molecule type" value="Genomic_DNA"/>
</dbReference>
<proteinExistence type="predicted"/>
<evidence type="ECO:0000313" key="2">
    <source>
        <dbReference type="Proteomes" id="UP001283361"/>
    </source>
</evidence>
<name>A0AAE1A786_9GAST</name>
<organism evidence="1 2">
    <name type="scientific">Elysia crispata</name>
    <name type="common">lettuce slug</name>
    <dbReference type="NCBI Taxonomy" id="231223"/>
    <lineage>
        <taxon>Eukaryota</taxon>
        <taxon>Metazoa</taxon>
        <taxon>Spiralia</taxon>
        <taxon>Lophotrochozoa</taxon>
        <taxon>Mollusca</taxon>
        <taxon>Gastropoda</taxon>
        <taxon>Heterobranchia</taxon>
        <taxon>Euthyneura</taxon>
        <taxon>Panpulmonata</taxon>
        <taxon>Sacoglossa</taxon>
        <taxon>Placobranchoidea</taxon>
        <taxon>Plakobranchidae</taxon>
        <taxon>Elysia</taxon>
    </lineage>
</organism>
<dbReference type="AlphaFoldDB" id="A0AAE1A786"/>
<gene>
    <name evidence="1" type="ORF">RRG08_008189</name>
</gene>
<protein>
    <submittedName>
        <fullName evidence="1">Uncharacterized protein</fullName>
    </submittedName>
</protein>
<sequence length="111" mass="12495">MPESLGKSEKDKGNIRSTYGAQGVLMAVEATGYFAAIILHHPRTVLGRLYKITWPDVTLPLLSPVRVFLVVEITDQRRLARQNDSPNGRSRYISCLSNIRQVEASLDWRQG</sequence>
<accession>A0AAE1A786</accession>
<reference evidence="1" key="1">
    <citation type="journal article" date="2023" name="G3 (Bethesda)">
        <title>A reference genome for the long-term kleptoplast-retaining sea slug Elysia crispata morphotype clarki.</title>
        <authorList>
            <person name="Eastman K.E."/>
            <person name="Pendleton A.L."/>
            <person name="Shaikh M.A."/>
            <person name="Suttiyut T."/>
            <person name="Ogas R."/>
            <person name="Tomko P."/>
            <person name="Gavelis G."/>
            <person name="Widhalm J.R."/>
            <person name="Wisecaver J.H."/>
        </authorList>
    </citation>
    <scope>NUCLEOTIDE SEQUENCE</scope>
    <source>
        <strain evidence="1">ECLA1</strain>
    </source>
</reference>
<comment type="caution">
    <text evidence="1">The sequence shown here is derived from an EMBL/GenBank/DDBJ whole genome shotgun (WGS) entry which is preliminary data.</text>
</comment>